<evidence type="ECO:0000313" key="2">
    <source>
        <dbReference type="Proteomes" id="UP000228996"/>
    </source>
</evidence>
<accession>A0A2M6XCS6</accession>
<dbReference type="AlphaFoldDB" id="A0A2M6XCS6"/>
<organism evidence="1 2">
    <name type="scientific">Candidatus Shapirobacteria bacterium CG08_land_8_20_14_0_20_39_18</name>
    <dbReference type="NCBI Taxonomy" id="1974883"/>
    <lineage>
        <taxon>Bacteria</taxon>
        <taxon>Candidatus Shapironibacteriota</taxon>
    </lineage>
</organism>
<gene>
    <name evidence="1" type="ORF">COT44_03445</name>
</gene>
<reference evidence="2" key="1">
    <citation type="submission" date="2017-09" db="EMBL/GenBank/DDBJ databases">
        <title>Depth-based differentiation of microbial function through sediment-hosted aquifers and enrichment of novel symbionts in the deep terrestrial subsurface.</title>
        <authorList>
            <person name="Probst A.J."/>
            <person name="Ladd B."/>
            <person name="Jarett J.K."/>
            <person name="Geller-Mcgrath D.E."/>
            <person name="Sieber C.M.K."/>
            <person name="Emerson J.B."/>
            <person name="Anantharaman K."/>
            <person name="Thomas B.C."/>
            <person name="Malmstrom R."/>
            <person name="Stieglmeier M."/>
            <person name="Klingl A."/>
            <person name="Woyke T."/>
            <person name="Ryan C.M."/>
            <person name="Banfield J.F."/>
        </authorList>
    </citation>
    <scope>NUCLEOTIDE SEQUENCE [LARGE SCALE GENOMIC DNA]</scope>
</reference>
<protein>
    <recommendedName>
        <fullName evidence="3">Transcriptional regulator, AbiEi antitoxin, Type IV TA system</fullName>
    </recommendedName>
</protein>
<comment type="caution">
    <text evidence="1">The sequence shown here is derived from an EMBL/GenBank/DDBJ whole genome shotgun (WGS) entry which is preliminary data.</text>
</comment>
<evidence type="ECO:0000313" key="1">
    <source>
        <dbReference type="EMBL" id="PIU03473.1"/>
    </source>
</evidence>
<dbReference type="Proteomes" id="UP000228996">
    <property type="component" value="Unassembled WGS sequence"/>
</dbReference>
<name>A0A2M6XCS6_9BACT</name>
<sequence length="194" mass="23046">MINNDFILQLYYRPETVFTINEIAQLYPDVSYESVRDRLYYFAKTGKLKRPHQGIYAKNDYHPFELANKLYKPSYISLETVLAKQGVVFQSYKTIFVVSYLTRTITINETEIQYRQIKGEILTNTEGIDQKDGYFTATRERAFLDAIYIYKNYHFDNLGAIDWNEVEALKKIYKSKIFEKRVGEYYQLSKEEHG</sequence>
<dbReference type="EMBL" id="PEYO01000017">
    <property type="protein sequence ID" value="PIU03473.1"/>
    <property type="molecule type" value="Genomic_DNA"/>
</dbReference>
<proteinExistence type="predicted"/>
<evidence type="ECO:0008006" key="3">
    <source>
        <dbReference type="Google" id="ProtNLM"/>
    </source>
</evidence>